<dbReference type="EMBL" id="LR726229">
    <property type="protein sequence ID" value="VWO97267.1"/>
    <property type="molecule type" value="Genomic_DNA"/>
</dbReference>
<evidence type="ECO:0000313" key="2">
    <source>
        <dbReference type="EMBL" id="VWO97267.1"/>
    </source>
</evidence>
<proteinExistence type="predicted"/>
<feature type="compositionally biased region" description="Basic and acidic residues" evidence="1">
    <location>
        <begin position="60"/>
        <end position="70"/>
    </location>
</feature>
<feature type="compositionally biased region" description="Low complexity" evidence="1">
    <location>
        <begin position="37"/>
        <end position="46"/>
    </location>
</feature>
<protein>
    <submittedName>
        <fullName evidence="2">N/A</fullName>
    </submittedName>
</protein>
<accession>A0A5K1JYP4</accession>
<feature type="compositionally biased region" description="Low complexity" evidence="1">
    <location>
        <begin position="11"/>
        <end position="22"/>
    </location>
</feature>
<evidence type="ECO:0000256" key="1">
    <source>
        <dbReference type="SAM" id="MobiDB-lite"/>
    </source>
</evidence>
<organism evidence="2">
    <name type="scientific">Ganoderma boninense</name>
    <dbReference type="NCBI Taxonomy" id="34458"/>
    <lineage>
        <taxon>Eukaryota</taxon>
        <taxon>Fungi</taxon>
        <taxon>Dikarya</taxon>
        <taxon>Basidiomycota</taxon>
        <taxon>Agaricomycotina</taxon>
        <taxon>Agaricomycetes</taxon>
        <taxon>Polyporales</taxon>
        <taxon>Polyporaceae</taxon>
        <taxon>Ganoderma</taxon>
    </lineage>
</organism>
<name>A0A5K1JYP4_9APHY</name>
<dbReference type="AlphaFoldDB" id="A0A5K1JYP4"/>
<sequence length="149" mass="15466">MLSVPDLFGLGRSRSGGSSGSSTPKRISFIEPPEPYSSSKPDGSSSKLFPTRSRSKSSGKGKDRRRDPKGKGKGKAQTDENDGGNVGWWTGWLLGAAGAESGHGLGVGVGHTPAEERYAFANPSARGGGVVGTWSMRHGYGGSLEEWGA</sequence>
<gene>
    <name evidence="2" type="primary">I1RXV6</name>
</gene>
<feature type="region of interest" description="Disordered" evidence="1">
    <location>
        <begin position="1"/>
        <end position="84"/>
    </location>
</feature>
<reference evidence="2" key="1">
    <citation type="submission" date="2019-10" db="EMBL/GenBank/DDBJ databases">
        <authorList>
            <person name="Nor Muhammad N."/>
        </authorList>
    </citation>
    <scope>NUCLEOTIDE SEQUENCE</scope>
</reference>